<evidence type="ECO:0000313" key="2">
    <source>
        <dbReference type="Proteomes" id="UP000324222"/>
    </source>
</evidence>
<protein>
    <submittedName>
        <fullName evidence="1">Uncharacterized protein</fullName>
    </submittedName>
</protein>
<name>A0A5B7JLY7_PORTR</name>
<keyword evidence="2" id="KW-1185">Reference proteome</keyword>
<dbReference type="Proteomes" id="UP000324222">
    <property type="component" value="Unassembled WGS sequence"/>
</dbReference>
<sequence>MIITSESLAKREETLTFSLFFKLLFPNATLISPVSWNIDVGTGESSCFKTSFKSIFRDLESKHMRIDKASIKYIFVSNFYTLLRSIHRNHFIADATIESLW</sequence>
<proteinExistence type="predicted"/>
<reference evidence="1 2" key="1">
    <citation type="submission" date="2019-05" db="EMBL/GenBank/DDBJ databases">
        <title>Another draft genome of Portunus trituberculatus and its Hox gene families provides insights of decapod evolution.</title>
        <authorList>
            <person name="Jeong J.-H."/>
            <person name="Song I."/>
            <person name="Kim S."/>
            <person name="Choi T."/>
            <person name="Kim D."/>
            <person name="Ryu S."/>
            <person name="Kim W."/>
        </authorList>
    </citation>
    <scope>NUCLEOTIDE SEQUENCE [LARGE SCALE GENOMIC DNA]</scope>
    <source>
        <tissue evidence="1">Muscle</tissue>
    </source>
</reference>
<accession>A0A5B7JLY7</accession>
<dbReference type="AlphaFoldDB" id="A0A5B7JLY7"/>
<dbReference type="EMBL" id="VSRR010101670">
    <property type="protein sequence ID" value="MPC95296.1"/>
    <property type="molecule type" value="Genomic_DNA"/>
</dbReference>
<comment type="caution">
    <text evidence="1">The sequence shown here is derived from an EMBL/GenBank/DDBJ whole genome shotgun (WGS) entry which is preliminary data.</text>
</comment>
<evidence type="ECO:0000313" key="1">
    <source>
        <dbReference type="EMBL" id="MPC95296.1"/>
    </source>
</evidence>
<organism evidence="1 2">
    <name type="scientific">Portunus trituberculatus</name>
    <name type="common">Swimming crab</name>
    <name type="synonym">Neptunus trituberculatus</name>
    <dbReference type="NCBI Taxonomy" id="210409"/>
    <lineage>
        <taxon>Eukaryota</taxon>
        <taxon>Metazoa</taxon>
        <taxon>Ecdysozoa</taxon>
        <taxon>Arthropoda</taxon>
        <taxon>Crustacea</taxon>
        <taxon>Multicrustacea</taxon>
        <taxon>Malacostraca</taxon>
        <taxon>Eumalacostraca</taxon>
        <taxon>Eucarida</taxon>
        <taxon>Decapoda</taxon>
        <taxon>Pleocyemata</taxon>
        <taxon>Brachyura</taxon>
        <taxon>Eubrachyura</taxon>
        <taxon>Portunoidea</taxon>
        <taxon>Portunidae</taxon>
        <taxon>Portuninae</taxon>
        <taxon>Portunus</taxon>
    </lineage>
</organism>
<gene>
    <name evidence="1" type="ORF">E2C01_090499</name>
</gene>